<dbReference type="GO" id="GO:0061668">
    <property type="term" value="P:mitochondrial ribosome assembly"/>
    <property type="evidence" value="ECO:0007669"/>
    <property type="project" value="TreeGrafter"/>
</dbReference>
<evidence type="ECO:0000256" key="1">
    <source>
        <dbReference type="ARBA" id="ARBA00004141"/>
    </source>
</evidence>
<sequence>MNITSASGLLAASDLVVQIIHEKKQTVDVRRLLGAVGTGAATANLDECMEEGRYGYDLCGTDIFGYLHCGQVLSTRLDLLILFRLLVLGTSFVEGRRSADELHKDIRVNFPTMYVADICTFTPVQLINFKYVPPFYRVPFLSMVIFFFNTFLSAYKHAPETSHRHE</sequence>
<evidence type="ECO:0000256" key="6">
    <source>
        <dbReference type="RuleBase" id="RU363053"/>
    </source>
</evidence>
<evidence type="ECO:0000313" key="8">
    <source>
        <dbReference type="EMBL" id="CAF1296426.1"/>
    </source>
</evidence>
<evidence type="ECO:0000256" key="4">
    <source>
        <dbReference type="ARBA" id="ARBA00022989"/>
    </source>
</evidence>
<keyword evidence="4" id="KW-1133">Transmembrane helix</keyword>
<evidence type="ECO:0000313" key="10">
    <source>
        <dbReference type="Proteomes" id="UP000663852"/>
    </source>
</evidence>
<comment type="caution">
    <text evidence="8">The sequence shown here is derived from an EMBL/GenBank/DDBJ whole genome shotgun (WGS) entry which is preliminary data.</text>
</comment>
<dbReference type="InterPro" id="IPR007248">
    <property type="entry name" value="Mpv17_PMP22"/>
</dbReference>
<comment type="subcellular location">
    <subcellularLocation>
        <location evidence="1">Membrane</location>
        <topology evidence="1">Multi-pass membrane protein</topology>
    </subcellularLocation>
</comment>
<protein>
    <submittedName>
        <fullName evidence="8">Uncharacterized protein</fullName>
    </submittedName>
</protein>
<dbReference type="PANTHER" id="PTHR11266:SF8">
    <property type="entry name" value="MPV17-LIKE PROTEIN 2"/>
    <property type="match status" value="1"/>
</dbReference>
<gene>
    <name evidence="8" type="ORF">EDS130_LOCUS30369</name>
    <name evidence="7" type="ORF">XAT740_LOCUS7592</name>
</gene>
<dbReference type="EMBL" id="CAJNOR010000366">
    <property type="protein sequence ID" value="CAF0892607.1"/>
    <property type="molecule type" value="Genomic_DNA"/>
</dbReference>
<dbReference type="Pfam" id="PF04117">
    <property type="entry name" value="Mpv17_PMP22"/>
    <property type="match status" value="1"/>
</dbReference>
<name>A0A815DHJ8_ADIRI</name>
<dbReference type="AlphaFoldDB" id="A0A815DHJ8"/>
<dbReference type="GO" id="GO:0005739">
    <property type="term" value="C:mitochondrion"/>
    <property type="evidence" value="ECO:0007669"/>
    <property type="project" value="TreeGrafter"/>
</dbReference>
<evidence type="ECO:0000313" key="9">
    <source>
        <dbReference type="Proteomes" id="UP000663828"/>
    </source>
</evidence>
<organism evidence="8 10">
    <name type="scientific">Adineta ricciae</name>
    <name type="common">Rotifer</name>
    <dbReference type="NCBI Taxonomy" id="249248"/>
    <lineage>
        <taxon>Eukaryota</taxon>
        <taxon>Metazoa</taxon>
        <taxon>Spiralia</taxon>
        <taxon>Gnathifera</taxon>
        <taxon>Rotifera</taxon>
        <taxon>Eurotatoria</taxon>
        <taxon>Bdelloidea</taxon>
        <taxon>Adinetida</taxon>
        <taxon>Adinetidae</taxon>
        <taxon>Adineta</taxon>
    </lineage>
</organism>
<dbReference type="GO" id="GO:0016020">
    <property type="term" value="C:membrane"/>
    <property type="evidence" value="ECO:0007669"/>
    <property type="project" value="UniProtKB-SubCell"/>
</dbReference>
<dbReference type="Proteomes" id="UP000663828">
    <property type="component" value="Unassembled WGS sequence"/>
</dbReference>
<dbReference type="Proteomes" id="UP000663852">
    <property type="component" value="Unassembled WGS sequence"/>
</dbReference>
<reference evidence="8" key="1">
    <citation type="submission" date="2021-02" db="EMBL/GenBank/DDBJ databases">
        <authorList>
            <person name="Nowell W R."/>
        </authorList>
    </citation>
    <scope>NUCLEOTIDE SEQUENCE</scope>
</reference>
<keyword evidence="5" id="KW-0472">Membrane</keyword>
<evidence type="ECO:0000256" key="3">
    <source>
        <dbReference type="ARBA" id="ARBA00022692"/>
    </source>
</evidence>
<dbReference type="EMBL" id="CAJNOJ010000212">
    <property type="protein sequence ID" value="CAF1296426.1"/>
    <property type="molecule type" value="Genomic_DNA"/>
</dbReference>
<evidence type="ECO:0000256" key="2">
    <source>
        <dbReference type="ARBA" id="ARBA00006824"/>
    </source>
</evidence>
<dbReference type="PANTHER" id="PTHR11266">
    <property type="entry name" value="PEROXISOMAL MEMBRANE PROTEIN 2, PXMP2 MPV17"/>
    <property type="match status" value="1"/>
</dbReference>
<keyword evidence="3" id="KW-0812">Transmembrane</keyword>
<comment type="similarity">
    <text evidence="2 6">Belongs to the peroxisomal membrane protein PXMP2/4 family.</text>
</comment>
<proteinExistence type="inferred from homology"/>
<accession>A0A815DHJ8</accession>
<dbReference type="OrthoDB" id="10267969at2759"/>
<evidence type="ECO:0000256" key="5">
    <source>
        <dbReference type="ARBA" id="ARBA00023136"/>
    </source>
</evidence>
<keyword evidence="9" id="KW-1185">Reference proteome</keyword>
<evidence type="ECO:0000313" key="7">
    <source>
        <dbReference type="EMBL" id="CAF0892607.1"/>
    </source>
</evidence>